<dbReference type="Proteomes" id="UP000050384">
    <property type="component" value="Unassembled WGS sequence"/>
</dbReference>
<accession>A0A0Q0D8K4</accession>
<evidence type="ECO:0000313" key="1">
    <source>
        <dbReference type="EMBL" id="KPZ14182.1"/>
    </source>
</evidence>
<sequence length="144" mass="16064">MKQGALYDAFSPDRQFGTWTLELLVFTGIQTQHNPGIQLGDITVEMERKSIYFNGLAHRLNAFYRPHASANPQVFDGVAPLFIAFRGQLCHGNAFLHVGVIAVQFLELQGMAIQRRHDFAKTLIAGLQITVAEVQLLTLRIVDA</sequence>
<proteinExistence type="predicted"/>
<dbReference type="AlphaFoldDB" id="A0A0Q0D8K4"/>
<gene>
    <name evidence="1" type="ORF">ALO94_200781</name>
</gene>
<protein>
    <submittedName>
        <fullName evidence="1">Protein BatD</fullName>
    </submittedName>
</protein>
<organism evidence="1 2">
    <name type="scientific">Pseudomonas syringae pv. spinaceae</name>
    <dbReference type="NCBI Taxonomy" id="264459"/>
    <lineage>
        <taxon>Bacteria</taxon>
        <taxon>Pseudomonadati</taxon>
        <taxon>Pseudomonadota</taxon>
        <taxon>Gammaproteobacteria</taxon>
        <taxon>Pseudomonadales</taxon>
        <taxon>Pseudomonadaceae</taxon>
        <taxon>Pseudomonas</taxon>
        <taxon>Pseudomonas syringae</taxon>
    </lineage>
</organism>
<comment type="caution">
    <text evidence="1">The sequence shown here is derived from an EMBL/GenBank/DDBJ whole genome shotgun (WGS) entry which is preliminary data.</text>
</comment>
<dbReference type="EMBL" id="LJRI01000051">
    <property type="protein sequence ID" value="KPZ14182.1"/>
    <property type="molecule type" value="Genomic_DNA"/>
</dbReference>
<reference evidence="1 2" key="1">
    <citation type="submission" date="2015-09" db="EMBL/GenBank/DDBJ databases">
        <title>Genome announcement of multiple Pseudomonas syringae strains.</title>
        <authorList>
            <person name="Thakur S."/>
            <person name="Wang P.W."/>
            <person name="Gong Y."/>
            <person name="Weir B.S."/>
            <person name="Guttman D.S."/>
        </authorList>
    </citation>
    <scope>NUCLEOTIDE SEQUENCE [LARGE SCALE GENOMIC DNA]</scope>
    <source>
        <strain evidence="1 2">ICMP16929</strain>
    </source>
</reference>
<name>A0A0Q0D8K4_PSESX</name>
<evidence type="ECO:0000313" key="2">
    <source>
        <dbReference type="Proteomes" id="UP000050384"/>
    </source>
</evidence>